<keyword evidence="9" id="KW-1185">Reference proteome</keyword>
<dbReference type="Gene3D" id="3.40.30.10">
    <property type="entry name" value="Glutaredoxin"/>
    <property type="match status" value="1"/>
</dbReference>
<gene>
    <name evidence="8" type="ORF">V757_06015</name>
</gene>
<organism evidence="8 9">
    <name type="scientific">Pelistega indica</name>
    <dbReference type="NCBI Taxonomy" id="1414851"/>
    <lineage>
        <taxon>Bacteria</taxon>
        <taxon>Pseudomonadati</taxon>
        <taxon>Pseudomonadota</taxon>
        <taxon>Betaproteobacteria</taxon>
        <taxon>Burkholderiales</taxon>
        <taxon>Alcaligenaceae</taxon>
        <taxon>Pelistega</taxon>
    </lineage>
</organism>
<keyword evidence="3 7" id="KW-0560">Oxidoreductase</keyword>
<evidence type="ECO:0000256" key="5">
    <source>
        <dbReference type="ARBA" id="ARBA00039879"/>
    </source>
</evidence>
<evidence type="ECO:0000256" key="2">
    <source>
        <dbReference type="ARBA" id="ARBA00022849"/>
    </source>
</evidence>
<evidence type="ECO:0000256" key="1">
    <source>
        <dbReference type="ARBA" id="ARBA00007198"/>
    </source>
</evidence>
<comment type="caution">
    <text evidence="8">The sequence shown here is derived from an EMBL/GenBank/DDBJ whole genome shotgun (WGS) entry which is preliminary data.</text>
</comment>
<dbReference type="GO" id="GO:0046685">
    <property type="term" value="P:response to arsenic-containing substance"/>
    <property type="evidence" value="ECO:0007669"/>
    <property type="project" value="UniProtKB-KW"/>
</dbReference>
<evidence type="ECO:0000313" key="8">
    <source>
        <dbReference type="EMBL" id="ETD72132.1"/>
    </source>
</evidence>
<reference evidence="8 9" key="1">
    <citation type="submission" date="2013-11" db="EMBL/GenBank/DDBJ databases">
        <title>Genomic analysis of Pelistega sp. HM-7.</title>
        <authorList>
            <person name="Kumbhare S.V."/>
            <person name="Shetty S.A."/>
            <person name="Sharma O."/>
            <person name="Dhotre D.P."/>
        </authorList>
    </citation>
    <scope>NUCLEOTIDE SEQUENCE [LARGE SCALE GENOMIC DNA]</scope>
    <source>
        <strain evidence="8 9">HM-7</strain>
    </source>
</reference>
<dbReference type="GO" id="GO:0008794">
    <property type="term" value="F:arsenate reductase (glutaredoxin) activity"/>
    <property type="evidence" value="ECO:0007669"/>
    <property type="project" value="UniProtKB-UniRule"/>
</dbReference>
<evidence type="ECO:0000256" key="4">
    <source>
        <dbReference type="ARBA" id="ARBA00038969"/>
    </source>
</evidence>
<dbReference type="OrthoDB" id="9790554at2"/>
<dbReference type="InterPro" id="IPR006659">
    <property type="entry name" value="Arsenate_reductase"/>
</dbReference>
<evidence type="ECO:0000256" key="6">
    <source>
        <dbReference type="PROSITE-ProRule" id="PRU01282"/>
    </source>
</evidence>
<dbReference type="EC" id="1.20.4.1" evidence="4 7"/>
<evidence type="ECO:0000313" key="9">
    <source>
        <dbReference type="Proteomes" id="UP000018766"/>
    </source>
</evidence>
<dbReference type="PANTHER" id="PTHR30041">
    <property type="entry name" value="ARSENATE REDUCTASE"/>
    <property type="match status" value="1"/>
</dbReference>
<name>V8G8W2_9BURK</name>
<dbReference type="InterPro" id="IPR006660">
    <property type="entry name" value="Arsenate_reductase-like"/>
</dbReference>
<comment type="catalytic activity">
    <reaction evidence="7">
        <text>[glutaredoxin]-dithiol + arsenate + glutathione + H(+) = glutathionyl-S-S-[glutaredoxin] + arsenite + H2O</text>
        <dbReference type="Rhea" id="RHEA:22016"/>
        <dbReference type="Rhea" id="RHEA-COMP:10729"/>
        <dbReference type="Rhea" id="RHEA-COMP:17668"/>
        <dbReference type="ChEBI" id="CHEBI:15377"/>
        <dbReference type="ChEBI" id="CHEBI:15378"/>
        <dbReference type="ChEBI" id="CHEBI:29242"/>
        <dbReference type="ChEBI" id="CHEBI:29950"/>
        <dbReference type="ChEBI" id="CHEBI:48597"/>
        <dbReference type="ChEBI" id="CHEBI:57925"/>
        <dbReference type="ChEBI" id="CHEBI:146199"/>
        <dbReference type="EC" id="1.20.4.1"/>
    </reaction>
</comment>
<dbReference type="AlphaFoldDB" id="V8G8W2"/>
<dbReference type="Pfam" id="PF03960">
    <property type="entry name" value="ArsC"/>
    <property type="match status" value="1"/>
</dbReference>
<comment type="similarity">
    <text evidence="1 6 7">Belongs to the ArsC family.</text>
</comment>
<dbReference type="PROSITE" id="PS51353">
    <property type="entry name" value="ARSC"/>
    <property type="match status" value="1"/>
</dbReference>
<dbReference type="SUPFAM" id="SSF52833">
    <property type="entry name" value="Thioredoxin-like"/>
    <property type="match status" value="1"/>
</dbReference>
<evidence type="ECO:0000256" key="7">
    <source>
        <dbReference type="RuleBase" id="RU362029"/>
    </source>
</evidence>
<dbReference type="InterPro" id="IPR036249">
    <property type="entry name" value="Thioredoxin-like_sf"/>
</dbReference>
<dbReference type="Proteomes" id="UP000018766">
    <property type="component" value="Unassembled WGS sequence"/>
</dbReference>
<sequence length="116" mass="13080">MSNVTIYHNPRCSTSRNTLALIEEKGITPTIVEYLKHPLTKVQIQDILKRSGLTAKELIRQKEALFTELNLDKEGATEEQLIDAMVAHPVLVNRPIVITPKGVRLCRPIEVVNEIL</sequence>
<dbReference type="PANTHER" id="PTHR30041:SF5">
    <property type="entry name" value="ARSENATE REDUCTASE-RELATED"/>
    <property type="match status" value="1"/>
</dbReference>
<dbReference type="PATRIC" id="fig|1414851.3.peg.1218"/>
<proteinExistence type="inferred from homology"/>
<dbReference type="RefSeq" id="WP_023950762.1">
    <property type="nucleotide sequence ID" value="NZ_AYSV01000077.1"/>
</dbReference>
<dbReference type="EMBL" id="AYSV01000077">
    <property type="protein sequence ID" value="ETD72132.1"/>
    <property type="molecule type" value="Genomic_DNA"/>
</dbReference>
<dbReference type="NCBIfam" id="TIGR00014">
    <property type="entry name" value="arsC"/>
    <property type="match status" value="1"/>
</dbReference>
<protein>
    <recommendedName>
        <fullName evidence="5 7">Arsenate reductase</fullName>
        <ecNumber evidence="4 7">1.20.4.1</ecNumber>
    </recommendedName>
</protein>
<evidence type="ECO:0000256" key="3">
    <source>
        <dbReference type="ARBA" id="ARBA00023002"/>
    </source>
</evidence>
<dbReference type="CDD" id="cd03034">
    <property type="entry name" value="ArsC_ArsC"/>
    <property type="match status" value="1"/>
</dbReference>
<accession>V8G8W2</accession>
<keyword evidence="2" id="KW-0059">Arsenical resistance</keyword>